<dbReference type="InterPro" id="IPR003848">
    <property type="entry name" value="DUF218"/>
</dbReference>
<feature type="domain" description="DUF218" evidence="1">
    <location>
        <begin position="4"/>
        <end position="129"/>
    </location>
</feature>
<gene>
    <name evidence="2" type="ORF">UT78_C0019G0026</name>
</gene>
<proteinExistence type="predicted"/>
<dbReference type="AlphaFoldDB" id="A0A0G0QWW0"/>
<evidence type="ECO:0000313" key="2">
    <source>
        <dbReference type="EMBL" id="KKR41881.1"/>
    </source>
</evidence>
<comment type="caution">
    <text evidence="2">The sequence shown here is derived from an EMBL/GenBank/DDBJ whole genome shotgun (WGS) entry which is preliminary data.</text>
</comment>
<protein>
    <recommendedName>
        <fullName evidence="1">DUF218 domain-containing protein</fullName>
    </recommendedName>
</protein>
<dbReference type="EMBL" id="LBYC01000019">
    <property type="protein sequence ID" value="KKR41881.1"/>
    <property type="molecule type" value="Genomic_DNA"/>
</dbReference>
<reference evidence="2 3" key="1">
    <citation type="journal article" date="2015" name="Nature">
        <title>rRNA introns, odd ribosomes, and small enigmatic genomes across a large radiation of phyla.</title>
        <authorList>
            <person name="Brown C.T."/>
            <person name="Hug L.A."/>
            <person name="Thomas B.C."/>
            <person name="Sharon I."/>
            <person name="Castelle C.J."/>
            <person name="Singh A."/>
            <person name="Wilkins M.J."/>
            <person name="Williams K.H."/>
            <person name="Banfield J.F."/>
        </authorList>
    </citation>
    <scope>NUCLEOTIDE SEQUENCE [LARGE SCALE GENOMIC DNA]</scope>
</reference>
<accession>A0A0G0QWW0</accession>
<dbReference type="InterPro" id="IPR014729">
    <property type="entry name" value="Rossmann-like_a/b/a_fold"/>
</dbReference>
<dbReference type="Pfam" id="PF02698">
    <property type="entry name" value="DUF218"/>
    <property type="match status" value="1"/>
</dbReference>
<evidence type="ECO:0000259" key="1">
    <source>
        <dbReference type="Pfam" id="PF02698"/>
    </source>
</evidence>
<dbReference type="Gene3D" id="3.40.50.620">
    <property type="entry name" value="HUPs"/>
    <property type="match status" value="1"/>
</dbReference>
<organism evidence="2 3">
    <name type="scientific">Candidatus Nomurabacteria bacterium GW2011_GWF2_40_12</name>
    <dbReference type="NCBI Taxonomy" id="1618776"/>
    <lineage>
        <taxon>Bacteria</taxon>
        <taxon>Candidatus Nomuraibacteriota</taxon>
    </lineage>
</organism>
<sequence>MKLIACLGYSLKEDNSVHPILENRLRDSVNMCVKNNESTLILMGGAYYKDTKERRISQASAMKKFLDENFKEELENIKIIVEENTTSTIEQLCYLRELIDSGEFKLKYSDLVLVASKFFIERVKLYSEYIFDTNEDITFVGSSVPENIFEQFKNTEENKLKEAQIWLKDYKRGDYKEILNRQKVFQEQIQKGKINYPAS</sequence>
<name>A0A0G0QWW0_9BACT</name>
<evidence type="ECO:0000313" key="3">
    <source>
        <dbReference type="Proteomes" id="UP000034301"/>
    </source>
</evidence>
<dbReference type="Proteomes" id="UP000034301">
    <property type="component" value="Unassembled WGS sequence"/>
</dbReference>